<dbReference type="NCBIfam" id="NF006292">
    <property type="entry name" value="PRK08475.1"/>
    <property type="match status" value="1"/>
</dbReference>
<evidence type="ECO:0000313" key="18">
    <source>
        <dbReference type="Proteomes" id="UP001321445"/>
    </source>
</evidence>
<sequence>MRKLVLMAAFFLPAVVFASGHEATGGGTDFVPRLVNFIIFAAIIYYFVAEPIKNFFTGRSGEIASKLEEVQNRLKATKKAKEDARAAYEAAQQTADEIIESAKKESQLLAKKLDEQLHLELDNLEKLQQEKMEVEKRQMVRKTVAEVLSELFKGDAIGMDEKKFVNLIMKKVA</sequence>
<dbReference type="Proteomes" id="UP001321445">
    <property type="component" value="Chromosome"/>
</dbReference>
<organism evidence="17 18">
    <name type="scientific">Hydrogenimonas cancrithermarum</name>
    <dbReference type="NCBI Taxonomy" id="2993563"/>
    <lineage>
        <taxon>Bacteria</taxon>
        <taxon>Pseudomonadati</taxon>
        <taxon>Campylobacterota</taxon>
        <taxon>Epsilonproteobacteria</taxon>
        <taxon>Campylobacterales</taxon>
        <taxon>Hydrogenimonadaceae</taxon>
        <taxon>Hydrogenimonas</taxon>
    </lineage>
</organism>
<keyword evidence="3 13" id="KW-0138">CF(0)</keyword>
<reference evidence="17 18" key="1">
    <citation type="submission" date="2023-03" db="EMBL/GenBank/DDBJ databases">
        <title>Description of Hydrogenimonas sp. ISO32.</title>
        <authorList>
            <person name="Mino S."/>
            <person name="Fukazawa S."/>
            <person name="Sawabe T."/>
        </authorList>
    </citation>
    <scope>NUCLEOTIDE SEQUENCE [LARGE SCALE GENOMIC DNA]</scope>
    <source>
        <strain evidence="17 18">ISO32</strain>
    </source>
</reference>
<dbReference type="EMBL" id="AP027370">
    <property type="protein sequence ID" value="BDY12344.1"/>
    <property type="molecule type" value="Genomic_DNA"/>
</dbReference>
<dbReference type="RefSeq" id="WP_286337546.1">
    <property type="nucleotide sequence ID" value="NZ_AP027370.1"/>
</dbReference>
<comment type="subcellular location">
    <subcellularLocation>
        <location evidence="13">Cell membrane</location>
        <topology evidence="13">Single-pass membrane protein</topology>
    </subcellularLocation>
    <subcellularLocation>
        <location evidence="12">Endomembrane system</location>
        <topology evidence="12">Single-pass membrane protein</topology>
    </subcellularLocation>
</comment>
<keyword evidence="8 13" id="KW-0472">Membrane</keyword>
<keyword evidence="7 13" id="KW-0406">Ion transport</keyword>
<feature type="chain" id="PRO_5045627925" description="ATP synthase subunit b" evidence="16">
    <location>
        <begin position="19"/>
        <end position="173"/>
    </location>
</feature>
<feature type="transmembrane region" description="Helical" evidence="13">
    <location>
        <begin position="30"/>
        <end position="49"/>
    </location>
</feature>
<keyword evidence="16" id="KW-0732">Signal</keyword>
<dbReference type="Pfam" id="PF00430">
    <property type="entry name" value="ATP-synt_B"/>
    <property type="match status" value="1"/>
</dbReference>
<dbReference type="HAMAP" id="MF_01398">
    <property type="entry name" value="ATP_synth_b_bprime"/>
    <property type="match status" value="1"/>
</dbReference>
<evidence type="ECO:0000256" key="12">
    <source>
        <dbReference type="ARBA" id="ARBA00037847"/>
    </source>
</evidence>
<name>A0ABM8FJ86_9BACT</name>
<dbReference type="InterPro" id="IPR002146">
    <property type="entry name" value="ATP_synth_b/b'su_bac/chlpt"/>
</dbReference>
<dbReference type="PANTHER" id="PTHR33445">
    <property type="entry name" value="ATP SYNTHASE SUBUNIT B', CHLOROPLASTIC"/>
    <property type="match status" value="1"/>
</dbReference>
<evidence type="ECO:0000256" key="9">
    <source>
        <dbReference type="ARBA" id="ARBA00023310"/>
    </source>
</evidence>
<keyword evidence="15" id="KW-0175">Coiled coil</keyword>
<evidence type="ECO:0000256" key="15">
    <source>
        <dbReference type="SAM" id="Coils"/>
    </source>
</evidence>
<evidence type="ECO:0000256" key="10">
    <source>
        <dbReference type="ARBA" id="ARBA00025198"/>
    </source>
</evidence>
<evidence type="ECO:0000256" key="3">
    <source>
        <dbReference type="ARBA" id="ARBA00022547"/>
    </source>
</evidence>
<comment type="subunit">
    <text evidence="13">F-type ATPases have 2 components, F(1) - the catalytic core - and F(0) - the membrane proton channel. F(1) has five subunits: alpha(3), beta(3), gamma(1), delta(1), epsilon(1). F(0) has three main subunits: a(1), b(2) and c(10-14). The alpha and beta chains form an alternating ring which encloses part of the gamma chain. F(1) is attached to F(0) by a central stalk formed by the gamma and epsilon chains, while a peripheral stalk is formed by the delta and b chains.</text>
</comment>
<evidence type="ECO:0000256" key="8">
    <source>
        <dbReference type="ARBA" id="ARBA00023136"/>
    </source>
</evidence>
<keyword evidence="2 13" id="KW-0813">Transport</keyword>
<evidence type="ECO:0000256" key="16">
    <source>
        <dbReference type="SAM" id="SignalP"/>
    </source>
</evidence>
<evidence type="ECO:0000313" key="17">
    <source>
        <dbReference type="EMBL" id="BDY12344.1"/>
    </source>
</evidence>
<comment type="function">
    <text evidence="10 13">F(1)F(0) ATP synthase produces ATP from ADP in the presence of a proton or sodium gradient. F-type ATPases consist of two structural domains, F(1) containing the extramembraneous catalytic core and F(0) containing the membrane proton channel, linked together by a central stalk and a peripheral stalk. During catalysis, ATP synthesis in the catalytic domain of F(1) is coupled via a rotary mechanism of the central stalk subunits to proton translocation.</text>
</comment>
<evidence type="ECO:0000256" key="4">
    <source>
        <dbReference type="ARBA" id="ARBA00022692"/>
    </source>
</evidence>
<dbReference type="PANTHER" id="PTHR33445:SF1">
    <property type="entry name" value="ATP SYNTHASE SUBUNIT B"/>
    <property type="match status" value="1"/>
</dbReference>
<evidence type="ECO:0000256" key="14">
    <source>
        <dbReference type="RuleBase" id="RU003848"/>
    </source>
</evidence>
<keyword evidence="5 13" id="KW-0375">Hydrogen ion transport</keyword>
<keyword evidence="18" id="KW-1185">Reference proteome</keyword>
<evidence type="ECO:0000256" key="2">
    <source>
        <dbReference type="ARBA" id="ARBA00022448"/>
    </source>
</evidence>
<gene>
    <name evidence="13 17" type="primary">atpF</name>
    <name evidence="17" type="ORF">HCR_06560</name>
</gene>
<dbReference type="InterPro" id="IPR050059">
    <property type="entry name" value="ATP_synthase_B_chain"/>
</dbReference>
<dbReference type="CDD" id="cd06503">
    <property type="entry name" value="ATP-synt_Fo_b"/>
    <property type="match status" value="1"/>
</dbReference>
<evidence type="ECO:0000256" key="1">
    <source>
        <dbReference type="ARBA" id="ARBA00005513"/>
    </source>
</evidence>
<evidence type="ECO:0000256" key="13">
    <source>
        <dbReference type="HAMAP-Rule" id="MF_01398"/>
    </source>
</evidence>
<keyword evidence="13" id="KW-1003">Cell membrane</keyword>
<evidence type="ECO:0000256" key="7">
    <source>
        <dbReference type="ARBA" id="ARBA00023065"/>
    </source>
</evidence>
<evidence type="ECO:0000256" key="6">
    <source>
        <dbReference type="ARBA" id="ARBA00022989"/>
    </source>
</evidence>
<evidence type="ECO:0000256" key="5">
    <source>
        <dbReference type="ARBA" id="ARBA00022781"/>
    </source>
</evidence>
<feature type="signal peptide" evidence="16">
    <location>
        <begin position="1"/>
        <end position="18"/>
    </location>
</feature>
<comment type="similarity">
    <text evidence="1 13 14">Belongs to the ATPase B chain family.</text>
</comment>
<comment type="function">
    <text evidence="11">Component of the F(0) channel, it forms part of the peripheral stalk, linking F(1) to F(0). The b'-subunit is a diverged and duplicated form of b found in plants and photosynthetic bacteria.</text>
</comment>
<keyword evidence="6 13" id="KW-1133">Transmembrane helix</keyword>
<keyword evidence="9 13" id="KW-0066">ATP synthesis</keyword>
<accession>A0ABM8FJ86</accession>
<keyword evidence="4 13" id="KW-0812">Transmembrane</keyword>
<feature type="coiled-coil region" evidence="15">
    <location>
        <begin position="64"/>
        <end position="137"/>
    </location>
</feature>
<protein>
    <recommendedName>
        <fullName evidence="13">ATP synthase subunit b</fullName>
    </recommendedName>
    <alternativeName>
        <fullName evidence="13">ATP synthase F(0) sector subunit b</fullName>
    </alternativeName>
    <alternativeName>
        <fullName evidence="13">ATPase subunit I</fullName>
    </alternativeName>
    <alternativeName>
        <fullName evidence="13">F-type ATPase subunit b</fullName>
        <shortName evidence="13">F-ATPase subunit b</shortName>
    </alternativeName>
</protein>
<proteinExistence type="inferred from homology"/>
<evidence type="ECO:0000256" key="11">
    <source>
        <dbReference type="ARBA" id="ARBA00025614"/>
    </source>
</evidence>